<dbReference type="EMBL" id="CP002056">
    <property type="protein sequence ID" value="ADI30182.1"/>
    <property type="molecule type" value="Genomic_DNA"/>
</dbReference>
<dbReference type="InterPro" id="IPR012312">
    <property type="entry name" value="Hemerythrin-like"/>
</dbReference>
<dbReference type="CDD" id="cd12107">
    <property type="entry name" value="Hemerythrin"/>
    <property type="match status" value="1"/>
</dbReference>
<dbReference type="Gene3D" id="1.20.120.50">
    <property type="entry name" value="Hemerythrin-like"/>
    <property type="match status" value="1"/>
</dbReference>
<keyword evidence="6" id="KW-1185">Reference proteome</keyword>
<proteinExistence type="inferred from homology"/>
<dbReference type="PANTHER" id="PTHR37164:SF1">
    <property type="entry name" value="BACTERIOHEMERYTHRIN"/>
    <property type="match status" value="1"/>
</dbReference>
<evidence type="ECO:0000256" key="3">
    <source>
        <dbReference type="ARBA" id="ARBA00023004"/>
    </source>
</evidence>
<evidence type="ECO:0000313" key="6">
    <source>
        <dbReference type="Proteomes" id="UP000000383"/>
    </source>
</evidence>
<dbReference type="InterPro" id="IPR012827">
    <property type="entry name" value="Hemerythrin_metal-bd"/>
</dbReference>
<dbReference type="AlphaFoldDB" id="D7DJE7"/>
<reference evidence="5 6" key="2">
    <citation type="journal article" date="2011" name="J. Bacteriol.">
        <title>Genomes of three methylotrophs from a single niche uncover genetic and metabolic divergence of Methylophilaceae.</title>
        <authorList>
            <person name="Lapidus A."/>
            <person name="Clum A."/>
            <person name="Labutti K."/>
            <person name="Kaluzhnaya M.G."/>
            <person name="Lim S."/>
            <person name="Beck D.A."/>
            <person name="Glavina Del Rio T."/>
            <person name="Nolan M."/>
            <person name="Mavromatis K."/>
            <person name="Huntemann M."/>
            <person name="Lucas S."/>
            <person name="Lidstrom M.E."/>
            <person name="Ivanova N."/>
            <person name="Chistoserdova L."/>
        </authorList>
    </citation>
    <scope>NUCLEOTIDE SEQUENCE [LARGE SCALE GENOMIC DNA]</scope>
    <source>
        <strain evidence="5 6">301</strain>
    </source>
</reference>
<dbReference type="PANTHER" id="PTHR37164">
    <property type="entry name" value="BACTERIOHEMERYTHRIN"/>
    <property type="match status" value="1"/>
</dbReference>
<dbReference type="KEGG" id="meh:M301_1805"/>
<dbReference type="HOGENOM" id="CLU_086902_2_2_4"/>
<gene>
    <name evidence="5" type="ordered locus">M301_1805</name>
</gene>
<accession>D7DJE7</accession>
<dbReference type="Pfam" id="PF01814">
    <property type="entry name" value="Hemerythrin"/>
    <property type="match status" value="1"/>
</dbReference>
<keyword evidence="3" id="KW-0408">Iron</keyword>
<reference evidence="6" key="1">
    <citation type="submission" date="2010-05" db="EMBL/GenBank/DDBJ databases">
        <title>Complete sequence of Methylotenera sp. 301.</title>
        <authorList>
            <person name="Lucas S."/>
            <person name="Copeland A."/>
            <person name="Lapidus A."/>
            <person name="Cheng J.-F."/>
            <person name="Bruce D."/>
            <person name="Goodwin L."/>
            <person name="Pitluck S."/>
            <person name="Clum A."/>
            <person name="Land M."/>
            <person name="Hauser L."/>
            <person name="Kyrpides N."/>
            <person name="Ivanova N."/>
            <person name="Chistoservova L."/>
            <person name="Kalyuzhnaya M."/>
            <person name="Woyke T."/>
        </authorList>
    </citation>
    <scope>NUCLEOTIDE SEQUENCE [LARGE SCALE GENOMIC DNA]</scope>
    <source>
        <strain evidence="6">301</strain>
    </source>
</reference>
<dbReference type="SUPFAM" id="SSF47188">
    <property type="entry name" value="Hemerythrin-like"/>
    <property type="match status" value="1"/>
</dbReference>
<dbReference type="OrthoDB" id="5296936at2"/>
<evidence type="ECO:0000259" key="4">
    <source>
        <dbReference type="Pfam" id="PF01814"/>
    </source>
</evidence>
<dbReference type="NCBIfam" id="TIGR02481">
    <property type="entry name" value="hemeryth_dom"/>
    <property type="match status" value="1"/>
</dbReference>
<keyword evidence="2" id="KW-0479">Metal-binding</keyword>
<feature type="domain" description="Hemerythrin-like" evidence="4">
    <location>
        <begin position="17"/>
        <end position="124"/>
    </location>
</feature>
<evidence type="ECO:0000256" key="2">
    <source>
        <dbReference type="ARBA" id="ARBA00022723"/>
    </source>
</evidence>
<sequence>MMNVLYIVWKPDDDIGVPIIDEQHHAIVATINSLYYFIQEGWGLSALAPTLNIIKSYSSFHFKTEEGILAKAGYPELHKHIMAQKQFIKDVDAAAQEAIDYKDPFILLKFLKNWWVSHLKKEHLEYAVNLDKLKEKSDD</sequence>
<dbReference type="eggNOG" id="COG2703">
    <property type="taxonomic scope" value="Bacteria"/>
</dbReference>
<name>D7DJE7_METV0</name>
<dbReference type="Proteomes" id="UP000000383">
    <property type="component" value="Chromosome"/>
</dbReference>
<dbReference type="GO" id="GO:0046872">
    <property type="term" value="F:metal ion binding"/>
    <property type="evidence" value="ECO:0007669"/>
    <property type="project" value="UniProtKB-KW"/>
</dbReference>
<evidence type="ECO:0000256" key="1">
    <source>
        <dbReference type="ARBA" id="ARBA00010587"/>
    </source>
</evidence>
<protein>
    <submittedName>
        <fullName evidence="5">Hemerythrin-like metal-binding protein</fullName>
    </submittedName>
</protein>
<evidence type="ECO:0000313" key="5">
    <source>
        <dbReference type="EMBL" id="ADI30182.1"/>
    </source>
</evidence>
<dbReference type="InterPro" id="IPR050669">
    <property type="entry name" value="Hemerythrin"/>
</dbReference>
<dbReference type="RefSeq" id="WP_013148494.1">
    <property type="nucleotide sequence ID" value="NC_014207.1"/>
</dbReference>
<dbReference type="InterPro" id="IPR035938">
    <property type="entry name" value="Hemerythrin-like_sf"/>
</dbReference>
<organism evidence="5 6">
    <name type="scientific">Methylotenera versatilis (strain 301)</name>
    <dbReference type="NCBI Taxonomy" id="666681"/>
    <lineage>
        <taxon>Bacteria</taxon>
        <taxon>Pseudomonadati</taxon>
        <taxon>Pseudomonadota</taxon>
        <taxon>Betaproteobacteria</taxon>
        <taxon>Nitrosomonadales</taxon>
        <taxon>Methylophilaceae</taxon>
        <taxon>Methylotenera</taxon>
    </lineage>
</organism>
<comment type="similarity">
    <text evidence="1">Belongs to the hemerythrin family.</text>
</comment>